<evidence type="ECO:0000313" key="2">
    <source>
        <dbReference type="Proteomes" id="UP000510934"/>
    </source>
</evidence>
<dbReference type="Proteomes" id="UP000510934">
    <property type="component" value="Chromosome"/>
</dbReference>
<proteinExistence type="predicted"/>
<gene>
    <name evidence="1" type="primary">yhjQ</name>
    <name evidence="1" type="ORF">H0H12_17450</name>
</gene>
<dbReference type="Gene3D" id="3.40.50.300">
    <property type="entry name" value="P-loop containing nucleotide triphosphate hydrolases"/>
    <property type="match status" value="1"/>
</dbReference>
<dbReference type="EMBL" id="CP059052">
    <property type="protein sequence ID" value="QLJ12249.1"/>
    <property type="molecule type" value="Genomic_DNA"/>
</dbReference>
<dbReference type="SUPFAM" id="SSF52540">
    <property type="entry name" value="P-loop containing nucleoside triphosphate hydrolases"/>
    <property type="match status" value="1"/>
</dbReference>
<sequence>MTSLALHGVRGGLGRSALLAALGYALQGVGERVLLIDLCPSNLLGLHFNLPLDTSEGWALAEREGRPFSDAVYEVLDGLCLLPYGNLPGGAQHRVPDAQSWRARQVELAEHFDWLLYDLPQLPGDTAGNGIETDVRVLVAEAEMASHLLLGRRPLEHFDMLLVNRYDPASRLQSDLLMVWRDLFRDRLPIQVVHRDEAFLEALAYKAPLGLYAPQSLACRDVQSLAVRCLTRRQP</sequence>
<evidence type="ECO:0000313" key="1">
    <source>
        <dbReference type="EMBL" id="QLJ12249.1"/>
    </source>
</evidence>
<dbReference type="InterPro" id="IPR027417">
    <property type="entry name" value="P-loop_NTPase"/>
</dbReference>
<protein>
    <submittedName>
        <fullName evidence="1">Cellulose synthase operon protein YhjQ</fullName>
    </submittedName>
</protein>
<dbReference type="RefSeq" id="WP_180688293.1">
    <property type="nucleotide sequence ID" value="NZ_CP059052.1"/>
</dbReference>
<dbReference type="InterPro" id="IPR017746">
    <property type="entry name" value="Cellulose_synthase_operon_BcsQ"/>
</dbReference>
<dbReference type="NCBIfam" id="TIGR03371">
    <property type="entry name" value="cellulose_yhjQ"/>
    <property type="match status" value="1"/>
</dbReference>
<organism evidence="1 2">
    <name type="scientific">Pseudomonas putida</name>
    <name type="common">Arthrobacter siderocapsulatus</name>
    <dbReference type="NCBI Taxonomy" id="303"/>
    <lineage>
        <taxon>Bacteria</taxon>
        <taxon>Pseudomonadati</taxon>
        <taxon>Pseudomonadota</taxon>
        <taxon>Gammaproteobacteria</taxon>
        <taxon>Pseudomonadales</taxon>
        <taxon>Pseudomonadaceae</taxon>
        <taxon>Pseudomonas</taxon>
    </lineage>
</organism>
<accession>A0A7D5VUM1</accession>
<name>A0A7D5VUM1_PSEPU</name>
<dbReference type="Pfam" id="PF06564">
    <property type="entry name" value="CBP_BcsQ"/>
    <property type="match status" value="1"/>
</dbReference>
<reference evidence="1 2" key="1">
    <citation type="journal article" date="2009" name="Mikrobiologiia">
        <title>[Phenanthren biodegradation and interaction of Pseudomonas putida BS3701 and Burkholderia sp.BS3702 in plant rhizosphere].</title>
        <authorList>
            <person name="Ovchinnikova A.A."/>
            <person name="Vetrova A.A."/>
            <person name="Filonov A.E."/>
            <person name="Boronin A.M."/>
        </authorList>
    </citation>
    <scope>NUCLEOTIDE SEQUENCE [LARGE SCALE GENOMIC DNA]</scope>
    <source>
        <strain evidence="1 2">BS3701</strain>
    </source>
</reference>
<dbReference type="AlphaFoldDB" id="A0A7D5VUM1"/>